<evidence type="ECO:0000313" key="2">
    <source>
        <dbReference type="EMBL" id="TDL14499.1"/>
    </source>
</evidence>
<gene>
    <name evidence="2" type="ORF">BD410DRAFT_845980</name>
</gene>
<evidence type="ECO:0000256" key="1">
    <source>
        <dbReference type="SAM" id="MobiDB-lite"/>
    </source>
</evidence>
<organism evidence="2 3">
    <name type="scientific">Rickenella mellea</name>
    <dbReference type="NCBI Taxonomy" id="50990"/>
    <lineage>
        <taxon>Eukaryota</taxon>
        <taxon>Fungi</taxon>
        <taxon>Dikarya</taxon>
        <taxon>Basidiomycota</taxon>
        <taxon>Agaricomycotina</taxon>
        <taxon>Agaricomycetes</taxon>
        <taxon>Hymenochaetales</taxon>
        <taxon>Rickenellaceae</taxon>
        <taxon>Rickenella</taxon>
    </lineage>
</organism>
<keyword evidence="3" id="KW-1185">Reference proteome</keyword>
<sequence length="78" mass="8016">MGTPPLLAPPALPSAAATPTASQLAVNPLLPAKHSGLSTMQIFDEEDEGWGGDWGGDNSEDGDIDTDGTCTDDEGIFE</sequence>
<dbReference type="Proteomes" id="UP000294933">
    <property type="component" value="Unassembled WGS sequence"/>
</dbReference>
<accession>A0A4Y7PIY2</accession>
<evidence type="ECO:0000313" key="3">
    <source>
        <dbReference type="Proteomes" id="UP000294933"/>
    </source>
</evidence>
<feature type="compositionally biased region" description="Acidic residues" evidence="1">
    <location>
        <begin position="58"/>
        <end position="78"/>
    </location>
</feature>
<reference evidence="2 3" key="1">
    <citation type="submission" date="2018-06" db="EMBL/GenBank/DDBJ databases">
        <title>A transcriptomic atlas of mushroom development highlights an independent origin of complex multicellularity.</title>
        <authorList>
            <consortium name="DOE Joint Genome Institute"/>
            <person name="Krizsan K."/>
            <person name="Almasi E."/>
            <person name="Merenyi Z."/>
            <person name="Sahu N."/>
            <person name="Viragh M."/>
            <person name="Koszo T."/>
            <person name="Mondo S."/>
            <person name="Kiss B."/>
            <person name="Balint B."/>
            <person name="Kues U."/>
            <person name="Barry K."/>
            <person name="Hegedus J.C."/>
            <person name="Henrissat B."/>
            <person name="Johnson J."/>
            <person name="Lipzen A."/>
            <person name="Ohm R."/>
            <person name="Nagy I."/>
            <person name="Pangilinan J."/>
            <person name="Yan J."/>
            <person name="Xiong Y."/>
            <person name="Grigoriev I.V."/>
            <person name="Hibbett D.S."/>
            <person name="Nagy L.G."/>
        </authorList>
    </citation>
    <scope>NUCLEOTIDE SEQUENCE [LARGE SCALE GENOMIC DNA]</scope>
    <source>
        <strain evidence="2 3">SZMC22713</strain>
    </source>
</reference>
<dbReference type="AlphaFoldDB" id="A0A4Y7PIY2"/>
<dbReference type="EMBL" id="ML170332">
    <property type="protein sequence ID" value="TDL14499.1"/>
    <property type="molecule type" value="Genomic_DNA"/>
</dbReference>
<proteinExistence type="predicted"/>
<protein>
    <submittedName>
        <fullName evidence="2">Uncharacterized protein</fullName>
    </submittedName>
</protein>
<dbReference type="VEuPathDB" id="FungiDB:BD410DRAFT_845980"/>
<name>A0A4Y7PIY2_9AGAM</name>
<feature type="region of interest" description="Disordered" evidence="1">
    <location>
        <begin position="46"/>
        <end position="78"/>
    </location>
</feature>